<comment type="subcellular location">
    <subcellularLocation>
        <location evidence="1">Nucleus</location>
    </subcellularLocation>
</comment>
<feature type="compositionally biased region" description="Basic and acidic residues" evidence="7">
    <location>
        <begin position="319"/>
        <end position="332"/>
    </location>
</feature>
<keyword evidence="10" id="KW-1185">Reference proteome</keyword>
<dbReference type="Proteomes" id="UP000594454">
    <property type="component" value="Chromosome 3"/>
</dbReference>
<keyword evidence="5" id="KW-0804">Transcription</keyword>
<feature type="region of interest" description="Disordered" evidence="7">
    <location>
        <begin position="307"/>
        <end position="332"/>
    </location>
</feature>
<dbReference type="InterPro" id="IPR019525">
    <property type="entry name" value="Nrf1_NLS/DNA-bd_dimer"/>
</dbReference>
<dbReference type="GO" id="GO:0006357">
    <property type="term" value="P:regulation of transcription by RNA polymerase II"/>
    <property type="evidence" value="ECO:0007669"/>
    <property type="project" value="InterPro"/>
</dbReference>
<evidence type="ECO:0000256" key="7">
    <source>
        <dbReference type="SAM" id="MobiDB-lite"/>
    </source>
</evidence>
<dbReference type="GO" id="GO:0003677">
    <property type="term" value="F:DNA binding"/>
    <property type="evidence" value="ECO:0007669"/>
    <property type="project" value="UniProtKB-KW"/>
</dbReference>
<evidence type="ECO:0000256" key="5">
    <source>
        <dbReference type="ARBA" id="ARBA00023163"/>
    </source>
</evidence>
<comment type="similarity">
    <text evidence="2">Belongs to the NRF1/Ewg family.</text>
</comment>
<keyword evidence="6" id="KW-0539">Nucleus</keyword>
<reference evidence="9 10" key="1">
    <citation type="submission" date="2020-11" db="EMBL/GenBank/DDBJ databases">
        <authorList>
            <person name="Wallbank WR R."/>
            <person name="Pardo Diaz C."/>
            <person name="Kozak K."/>
            <person name="Martin S."/>
            <person name="Jiggins C."/>
            <person name="Moest M."/>
            <person name="Warren A I."/>
            <person name="Generalovic N T."/>
            <person name="Byers J.R.P. K."/>
            <person name="Montejo-Kovacevich G."/>
            <person name="Yen C E."/>
        </authorList>
    </citation>
    <scope>NUCLEOTIDE SEQUENCE [LARGE SCALE GENOMIC DNA]</scope>
</reference>
<dbReference type="AlphaFoldDB" id="A0A7R8UT05"/>
<gene>
    <name evidence="9" type="ORF">HERILL_LOCUS9202</name>
</gene>
<organism evidence="9 10">
    <name type="scientific">Hermetia illucens</name>
    <name type="common">Black soldier fly</name>
    <dbReference type="NCBI Taxonomy" id="343691"/>
    <lineage>
        <taxon>Eukaryota</taxon>
        <taxon>Metazoa</taxon>
        <taxon>Ecdysozoa</taxon>
        <taxon>Arthropoda</taxon>
        <taxon>Hexapoda</taxon>
        <taxon>Insecta</taxon>
        <taxon>Pterygota</taxon>
        <taxon>Neoptera</taxon>
        <taxon>Endopterygota</taxon>
        <taxon>Diptera</taxon>
        <taxon>Brachycera</taxon>
        <taxon>Stratiomyomorpha</taxon>
        <taxon>Stratiomyidae</taxon>
        <taxon>Hermetiinae</taxon>
        <taxon>Hermetia</taxon>
    </lineage>
</organism>
<evidence type="ECO:0000313" key="9">
    <source>
        <dbReference type="EMBL" id="CAD7086426.1"/>
    </source>
</evidence>
<dbReference type="OrthoDB" id="6288734at2759"/>
<feature type="region of interest" description="Disordered" evidence="7">
    <location>
        <begin position="649"/>
        <end position="668"/>
    </location>
</feature>
<evidence type="ECO:0000256" key="1">
    <source>
        <dbReference type="ARBA" id="ARBA00004123"/>
    </source>
</evidence>
<dbReference type="GO" id="GO:0003700">
    <property type="term" value="F:DNA-binding transcription factor activity"/>
    <property type="evidence" value="ECO:0007669"/>
    <property type="project" value="InterPro"/>
</dbReference>
<evidence type="ECO:0000256" key="3">
    <source>
        <dbReference type="ARBA" id="ARBA00023015"/>
    </source>
</evidence>
<accession>A0A7R8UT05</accession>
<feature type="compositionally biased region" description="Polar residues" evidence="7">
    <location>
        <begin position="162"/>
        <end position="176"/>
    </location>
</feature>
<evidence type="ECO:0000256" key="6">
    <source>
        <dbReference type="ARBA" id="ARBA00023242"/>
    </source>
</evidence>
<evidence type="ECO:0000313" key="10">
    <source>
        <dbReference type="Proteomes" id="UP000594454"/>
    </source>
</evidence>
<evidence type="ECO:0000256" key="2">
    <source>
        <dbReference type="ARBA" id="ARBA00005713"/>
    </source>
</evidence>
<feature type="region of interest" description="Disordered" evidence="7">
    <location>
        <begin position="153"/>
        <end position="176"/>
    </location>
</feature>
<dbReference type="EMBL" id="LR899011">
    <property type="protein sequence ID" value="CAD7086426.1"/>
    <property type="molecule type" value="Genomic_DNA"/>
</dbReference>
<sequence length="784" mass="88721">MEEPDEAQQQNMVSNLPLLFANGYPTSLDKISEKALETFIPFMVQCSLGNINIQGRSDISEPEWWPEDVPFSIPLVKPKKFEGNWLDKMKEIVVICYQFHKSIFLLRFCYDLAAYEPTRLRFMNNYNSTTSLYDRRCNKLLVTFRNENMSYDQPQRNRKTLLQKSRSQTSENNNNTQQMVEPALFDIYLCDHCDAELYSLEAITEHEKTCIQDDDVIICESPSPEDDDRIAEQNVTNLLDKSNDERREAFLLNFALQSRNIPPPEKSIKLDSSQNQSIKSEEKITTIASKTATSRNNGDRFKCVSIASRRSGRNASNDGKTERSPEKLEKLKRLPRRNRAVYALSRCPTVPLSSPAGQLMIKSSKTLMTNDYLYERLDRMERFCHTPILSPGVIRPKFMSRKFVLPHTPVTHKKPVGPPIVRLYSFPRRQFFNRYRVESFLFLNSLLLKQCRPVSIRLKKLNEACYDRRGSSYFLSKSLGLSRCSNRSNSSASSDCLSIKSSHVVESRSAGVKRTPEVVVDTIDLCSSDEDDHDNDGAGKEVTIPEVHQKDDAIKIVAVTSQAQIFSSEITLTPLSKSLEKEIEDIRNKSKFEGNFLVSQSTATQPPKPLQPSVFLFSNYTTENIHLRHSTGGINTGNTTSYNNSTGESIIANGCHQSTPPPQLDKRSSQPVFQFKSIAKDFSNSLQNQENVERNTTAPIRSTPTTTIIKSSSLNTLQNGGNDWLPNLNVNHRTDRCSNPTTTSNGSSNKIIQILKCSSEDSDVVLNKINSPPPNRTISIDLTI</sequence>
<protein>
    <recommendedName>
        <fullName evidence="8">Nuclear respiratory factor 1 NLS/DNA-binding dimerisation domain-containing protein</fullName>
    </recommendedName>
</protein>
<keyword evidence="3" id="KW-0805">Transcription regulation</keyword>
<dbReference type="InParanoid" id="A0A7R8UT05"/>
<name>A0A7R8UT05_HERIL</name>
<feature type="region of interest" description="Disordered" evidence="7">
    <location>
        <begin position="262"/>
        <end position="282"/>
    </location>
</feature>
<dbReference type="Pfam" id="PF10491">
    <property type="entry name" value="Nrf1_DNA-bind"/>
    <property type="match status" value="1"/>
</dbReference>
<keyword evidence="4" id="KW-0238">DNA-binding</keyword>
<evidence type="ECO:0000259" key="8">
    <source>
        <dbReference type="Pfam" id="PF10491"/>
    </source>
</evidence>
<dbReference type="FunCoup" id="A0A7R8UT05">
    <property type="interactions" value="399"/>
</dbReference>
<feature type="domain" description="Nuclear respiratory factor 1 NLS/DNA-binding dimerisation" evidence="8">
    <location>
        <begin position="5"/>
        <end position="106"/>
    </location>
</feature>
<dbReference type="PANTHER" id="PTHR20338">
    <property type="entry name" value="NUCLEAR RESPIRATORY FACTOR 1"/>
    <property type="match status" value="1"/>
</dbReference>
<dbReference type="GO" id="GO:0005634">
    <property type="term" value="C:nucleus"/>
    <property type="evidence" value="ECO:0007669"/>
    <property type="project" value="UniProtKB-SubCell"/>
</dbReference>
<dbReference type="InterPro" id="IPR039142">
    <property type="entry name" value="NRF1/Ewg"/>
</dbReference>
<evidence type="ECO:0000256" key="4">
    <source>
        <dbReference type="ARBA" id="ARBA00023125"/>
    </source>
</evidence>
<proteinExistence type="inferred from homology"/>